<dbReference type="AlphaFoldDB" id="A0A4P5P5K2"/>
<evidence type="ECO:0000313" key="1">
    <source>
        <dbReference type="EMBL" id="GCF93127.1"/>
    </source>
</evidence>
<sequence>MDAEELEGLLAKVLAELAKRPFLQVLVVGFGSNQQEEQIFSLLKRHSQRCQYRFAFSSAYQSFFNQEIWQEIGTVISRIDEHVLEEIQQTDLILIPYLTRSSLAKLAVGMADNLPLTLINQGLLMAKPILASNHCWLTTNEYAAFREIDQNTEMKKLYQGYEEQLKVLGVESLSLSSWKNAFERYLAKKPSNLKNPSIETPLKTVLTLSDVKKNPLDYFDSSQKMTDLAREFLKNYAGEGGQNSGI</sequence>
<accession>A0A4P5P5K2</accession>
<gene>
    <name evidence="1" type="ORF">NRIC_10180</name>
</gene>
<keyword evidence="2" id="KW-1185">Reference proteome</keyword>
<organism evidence="1 2">
    <name type="scientific">Enterococcus florum</name>
    <dbReference type="NCBI Taxonomy" id="2480627"/>
    <lineage>
        <taxon>Bacteria</taxon>
        <taxon>Bacillati</taxon>
        <taxon>Bacillota</taxon>
        <taxon>Bacilli</taxon>
        <taxon>Lactobacillales</taxon>
        <taxon>Enterococcaceae</taxon>
        <taxon>Enterococcus</taxon>
    </lineage>
</organism>
<dbReference type="RefSeq" id="WP_146621599.1">
    <property type="nucleotide sequence ID" value="NZ_BJCC01000008.1"/>
</dbReference>
<dbReference type="Gene3D" id="3.40.50.1950">
    <property type="entry name" value="Flavin prenyltransferase-like"/>
    <property type="match status" value="1"/>
</dbReference>
<evidence type="ECO:0000313" key="2">
    <source>
        <dbReference type="Proteomes" id="UP000290567"/>
    </source>
</evidence>
<name>A0A4P5P5K2_9ENTE</name>
<dbReference type="InterPro" id="IPR036551">
    <property type="entry name" value="Flavin_trans-like"/>
</dbReference>
<proteinExistence type="predicted"/>
<dbReference type="GO" id="GO:0003824">
    <property type="term" value="F:catalytic activity"/>
    <property type="evidence" value="ECO:0007669"/>
    <property type="project" value="InterPro"/>
</dbReference>
<dbReference type="EMBL" id="BJCC01000008">
    <property type="protein sequence ID" value="GCF93127.1"/>
    <property type="molecule type" value="Genomic_DNA"/>
</dbReference>
<protein>
    <recommendedName>
        <fullName evidence="3">Flavoprotein domain-containing protein</fullName>
    </recommendedName>
</protein>
<dbReference type="Proteomes" id="UP000290567">
    <property type="component" value="Unassembled WGS sequence"/>
</dbReference>
<reference evidence="2" key="1">
    <citation type="submission" date="2019-02" db="EMBL/GenBank/DDBJ databases">
        <title>Draft genome sequence of Enterococcus sp. Gos25-1.</title>
        <authorList>
            <person name="Tanaka N."/>
            <person name="Shiwa Y."/>
            <person name="Fujita N."/>
        </authorList>
    </citation>
    <scope>NUCLEOTIDE SEQUENCE [LARGE SCALE GENOMIC DNA]</scope>
    <source>
        <strain evidence="2">Gos25-1</strain>
    </source>
</reference>
<dbReference type="OrthoDB" id="2300382at2"/>
<dbReference type="SUPFAM" id="SSF52507">
    <property type="entry name" value="Homo-oligomeric flavin-containing Cys decarboxylases, HFCD"/>
    <property type="match status" value="1"/>
</dbReference>
<evidence type="ECO:0008006" key="3">
    <source>
        <dbReference type="Google" id="ProtNLM"/>
    </source>
</evidence>
<comment type="caution">
    <text evidence="1">The sequence shown here is derived from an EMBL/GenBank/DDBJ whole genome shotgun (WGS) entry which is preliminary data.</text>
</comment>